<comment type="caution">
    <text evidence="1">The sequence shown here is derived from an EMBL/GenBank/DDBJ whole genome shotgun (WGS) entry which is preliminary data.</text>
</comment>
<proteinExistence type="predicted"/>
<evidence type="ECO:0000313" key="2">
    <source>
        <dbReference type="Proteomes" id="UP001223586"/>
    </source>
</evidence>
<keyword evidence="2" id="KW-1185">Reference proteome</keyword>
<gene>
    <name evidence="1" type="ORF">J2S08_003614</name>
</gene>
<dbReference type="EMBL" id="JAUSTT010000026">
    <property type="protein sequence ID" value="MDQ0177733.1"/>
    <property type="molecule type" value="Genomic_DNA"/>
</dbReference>
<sequence>MPEPATTGRICGRIGDMEIGDYIVCKYIAANNRVGTFNELGRSHAPEISIEGNAAPDGSFYFVMVDKSKHGGLLVADRVVQVGINWDVLNAGLVIQGKLQTFDKVEGIIRSLTGGCAYANENGHLSLTDKGFGAWSPNNEWDKYIVQFPEEFIREGKALDDVFHWSGALSWCQETPVNGLIYIDSGGNNVVGVNSRRVRRGWRQLDTLSHGQSSSVDKNIGFRPVFEYRVMR</sequence>
<evidence type="ECO:0000313" key="1">
    <source>
        <dbReference type="EMBL" id="MDQ0177733.1"/>
    </source>
</evidence>
<accession>A0ABT9WWQ6</accession>
<dbReference type="Proteomes" id="UP001223586">
    <property type="component" value="Unassembled WGS sequence"/>
</dbReference>
<reference evidence="1 2" key="1">
    <citation type="submission" date="2023-07" db="EMBL/GenBank/DDBJ databases">
        <title>Genomic Encyclopedia of Type Strains, Phase IV (KMG-IV): sequencing the most valuable type-strain genomes for metagenomic binning, comparative biology and taxonomic classification.</title>
        <authorList>
            <person name="Goeker M."/>
        </authorList>
    </citation>
    <scope>NUCLEOTIDE SEQUENCE [LARGE SCALE GENOMIC DNA]</scope>
    <source>
        <strain evidence="1 2">DSM 23837</strain>
    </source>
</reference>
<dbReference type="RefSeq" id="WP_307231987.1">
    <property type="nucleotide sequence ID" value="NZ_JAUSTT010000026.1"/>
</dbReference>
<name>A0ABT9WWQ6_9BACI</name>
<protein>
    <submittedName>
        <fullName evidence="1">Uncharacterized protein</fullName>
    </submittedName>
</protein>
<organism evidence="1 2">
    <name type="scientific">Bacillus chungangensis</name>
    <dbReference type="NCBI Taxonomy" id="587633"/>
    <lineage>
        <taxon>Bacteria</taxon>
        <taxon>Bacillati</taxon>
        <taxon>Bacillota</taxon>
        <taxon>Bacilli</taxon>
        <taxon>Bacillales</taxon>
        <taxon>Bacillaceae</taxon>
        <taxon>Bacillus</taxon>
    </lineage>
</organism>